<feature type="domain" description="ORC5 lid" evidence="9">
    <location>
        <begin position="239"/>
        <end position="298"/>
    </location>
</feature>
<dbReference type="RefSeq" id="XP_019562925.3">
    <property type="nucleotide sequence ID" value="XM_019707380.3"/>
</dbReference>
<feature type="domain" description="Origin recognition complex subunit 5 C-terminal" evidence="8">
    <location>
        <begin position="341"/>
        <end position="476"/>
    </location>
</feature>
<keyword evidence="4" id="KW-0547">Nucleotide-binding</keyword>
<keyword evidence="3" id="KW-0235">DNA replication</keyword>
<evidence type="ECO:0008006" key="12">
    <source>
        <dbReference type="Google" id="ProtNLM"/>
    </source>
</evidence>
<name>A0ABM1XSH7_AEDAL</name>
<accession>A0ABM1XSH7</accession>
<organism evidence="10 11">
    <name type="scientific">Aedes albopictus</name>
    <name type="common">Asian tiger mosquito</name>
    <name type="synonym">Stegomyia albopicta</name>
    <dbReference type="NCBI Taxonomy" id="7160"/>
    <lineage>
        <taxon>Eukaryota</taxon>
        <taxon>Metazoa</taxon>
        <taxon>Ecdysozoa</taxon>
        <taxon>Arthropoda</taxon>
        <taxon>Hexapoda</taxon>
        <taxon>Insecta</taxon>
        <taxon>Pterygota</taxon>
        <taxon>Neoptera</taxon>
        <taxon>Endopterygota</taxon>
        <taxon>Diptera</taxon>
        <taxon>Nematocera</taxon>
        <taxon>Culicoidea</taxon>
        <taxon>Culicidae</taxon>
        <taxon>Culicinae</taxon>
        <taxon>Aedini</taxon>
        <taxon>Aedes</taxon>
        <taxon>Stegomyia</taxon>
    </lineage>
</organism>
<keyword evidence="5" id="KW-0067">ATP-binding</keyword>
<evidence type="ECO:0000259" key="8">
    <source>
        <dbReference type="Pfam" id="PF14630"/>
    </source>
</evidence>
<keyword evidence="6" id="KW-0539">Nucleus</keyword>
<dbReference type="EnsemblMetazoa" id="AALFPA23_002435.R2256">
    <property type="protein sequence ID" value="AALFPA23_002435.P2256"/>
    <property type="gene ID" value="AALFPA23_002435"/>
</dbReference>
<keyword evidence="11" id="KW-1185">Reference proteome</keyword>
<dbReference type="GeneID" id="109431172"/>
<dbReference type="Proteomes" id="UP000069940">
    <property type="component" value="Unassembled WGS sequence"/>
</dbReference>
<evidence type="ECO:0000256" key="4">
    <source>
        <dbReference type="ARBA" id="ARBA00022741"/>
    </source>
</evidence>
<evidence type="ECO:0000313" key="10">
    <source>
        <dbReference type="EnsemblMetazoa" id="AALFPA23_002435.P2256"/>
    </source>
</evidence>
<protein>
    <recommendedName>
        <fullName evidence="12">Orc1-like AAA ATPase domain-containing protein</fullName>
    </recommendedName>
</protein>
<dbReference type="Pfam" id="PF21639">
    <property type="entry name" value="ORC5_lid"/>
    <property type="match status" value="1"/>
</dbReference>
<dbReference type="InterPro" id="IPR041664">
    <property type="entry name" value="AAA_16"/>
</dbReference>
<dbReference type="InterPro" id="IPR020796">
    <property type="entry name" value="ORC5"/>
</dbReference>
<dbReference type="Pfam" id="PF13191">
    <property type="entry name" value="AAA_16"/>
    <property type="match status" value="1"/>
</dbReference>
<dbReference type="InterPro" id="IPR047088">
    <property type="entry name" value="ORC5_C"/>
</dbReference>
<feature type="domain" description="Orc1-like AAA ATPase" evidence="7">
    <location>
        <begin position="12"/>
        <end position="154"/>
    </location>
</feature>
<evidence type="ECO:0000313" key="11">
    <source>
        <dbReference type="Proteomes" id="UP000069940"/>
    </source>
</evidence>
<comment type="similarity">
    <text evidence="2">Belongs to the ORC5 family.</text>
</comment>
<reference evidence="11" key="1">
    <citation type="journal article" date="2015" name="Proc. Natl. Acad. Sci. U.S.A.">
        <title>Genome sequence of the Asian Tiger mosquito, Aedes albopictus, reveals insights into its biology, genetics, and evolution.</title>
        <authorList>
            <person name="Chen X.G."/>
            <person name="Jiang X."/>
            <person name="Gu J."/>
            <person name="Xu M."/>
            <person name="Wu Y."/>
            <person name="Deng Y."/>
            <person name="Zhang C."/>
            <person name="Bonizzoni M."/>
            <person name="Dermauw W."/>
            <person name="Vontas J."/>
            <person name="Armbruster P."/>
            <person name="Huang X."/>
            <person name="Yang Y."/>
            <person name="Zhang H."/>
            <person name="He W."/>
            <person name="Peng H."/>
            <person name="Liu Y."/>
            <person name="Wu K."/>
            <person name="Chen J."/>
            <person name="Lirakis M."/>
            <person name="Topalis P."/>
            <person name="Van Leeuwen T."/>
            <person name="Hall A.B."/>
            <person name="Jiang X."/>
            <person name="Thorpe C."/>
            <person name="Mueller R.L."/>
            <person name="Sun C."/>
            <person name="Waterhouse R.M."/>
            <person name="Yan G."/>
            <person name="Tu Z.J."/>
            <person name="Fang X."/>
            <person name="James A.A."/>
        </authorList>
    </citation>
    <scope>NUCLEOTIDE SEQUENCE [LARGE SCALE GENOMIC DNA]</scope>
    <source>
        <strain evidence="11">Foshan</strain>
    </source>
</reference>
<dbReference type="Gene3D" id="3.40.50.300">
    <property type="entry name" value="P-loop containing nucleotide triphosphate hydrolases"/>
    <property type="match status" value="1"/>
</dbReference>
<dbReference type="PANTHER" id="PTHR12705">
    <property type="entry name" value="ORIGIN RECOGNITION COMPLEX SUBUNIT 5"/>
    <property type="match status" value="1"/>
</dbReference>
<comment type="subcellular location">
    <subcellularLocation>
        <location evidence="1">Nucleus</location>
    </subcellularLocation>
</comment>
<evidence type="ECO:0000259" key="9">
    <source>
        <dbReference type="Pfam" id="PF21639"/>
    </source>
</evidence>
<evidence type="ECO:0000256" key="6">
    <source>
        <dbReference type="ARBA" id="ARBA00023242"/>
    </source>
</evidence>
<evidence type="ECO:0000259" key="7">
    <source>
        <dbReference type="Pfam" id="PF13191"/>
    </source>
</evidence>
<reference evidence="10" key="2">
    <citation type="submission" date="2025-05" db="UniProtKB">
        <authorList>
            <consortium name="EnsemblMetazoa"/>
        </authorList>
    </citation>
    <scope>IDENTIFICATION</scope>
    <source>
        <strain evidence="10">Foshan</strain>
    </source>
</reference>
<proteinExistence type="inferred from homology"/>
<dbReference type="PANTHER" id="PTHR12705:SF0">
    <property type="entry name" value="ORIGIN RECOGNITION COMPLEX SUBUNIT 5"/>
    <property type="match status" value="1"/>
</dbReference>
<evidence type="ECO:0000256" key="3">
    <source>
        <dbReference type="ARBA" id="ARBA00022705"/>
    </source>
</evidence>
<dbReference type="InterPro" id="IPR027417">
    <property type="entry name" value="P-loop_NTPase"/>
</dbReference>
<dbReference type="SUPFAM" id="SSF52540">
    <property type="entry name" value="P-loop containing nucleoside triphosphate hydrolases"/>
    <property type="match status" value="1"/>
</dbReference>
<dbReference type="InterPro" id="IPR048866">
    <property type="entry name" value="ORC5_lid"/>
</dbReference>
<evidence type="ECO:0000256" key="5">
    <source>
        <dbReference type="ARBA" id="ARBA00022840"/>
    </source>
</evidence>
<sequence length="480" mass="54984">MEHTVKQISDLFPCREHLIRQLYRFYGEGDPFPPAVYLYGHTSTGKSAILREFLPHLNDTKYAFLNAIECYTNKILFETILNRLTNHVPCADNGYTSVATVDCMRDFVAQLQAMDDEWAYVIVLENAERVRDMDHNVLPMLLRLPEVSGLNISVVLVSDLPFEKYFIRTGLSPVMKVFVPEYSKKDIAAIMMGGFEKVREELRTNLEQMGEGSARQAALSEEDVAKRTEVLLELSPEFYENYLSMFLNVFFKVCRDLKELQLVSFECFQKYCEPVLDGTIAPHDVNKLWRHILKTMKLALGTIYMRMGSVNQELLRPTAQETSESLEQVQTMKRLARNLELPFYAKYLLIAAYLASHNAAKEDKRLFMKNHGKQKKRMQSVNAKAKVSEKMATQMGPKSFTIDRLLAIFYAILDEKVGLNCHLLAQISTLIHLKFLIFASGEGSIMDGSARLQCTVGMDFITHIGKMVGFNVRQYLCDFF</sequence>
<evidence type="ECO:0000256" key="1">
    <source>
        <dbReference type="ARBA" id="ARBA00004123"/>
    </source>
</evidence>
<evidence type="ECO:0000256" key="2">
    <source>
        <dbReference type="ARBA" id="ARBA00006269"/>
    </source>
</evidence>
<dbReference type="Pfam" id="PF14630">
    <property type="entry name" value="ORC5_C"/>
    <property type="match status" value="1"/>
</dbReference>